<comment type="caution">
    <text evidence="1">The sequence shown here is derived from an EMBL/GenBank/DDBJ whole genome shotgun (WGS) entry which is preliminary data.</text>
</comment>
<protein>
    <submittedName>
        <fullName evidence="1">Uncharacterized protein</fullName>
    </submittedName>
</protein>
<accession>A0A919QCX7</accession>
<keyword evidence="2" id="KW-1185">Reference proteome</keyword>
<sequence length="100" mass="10562">MNALDRLVAEFSHTDPTIGRVVLAAMKHLRDPDVPDAAHVLLEDEVLRVPGQEGAVMAALCSALLRTALALLDELAGGEADELLSRAIAELVLVEASPRG</sequence>
<organism evidence="1 2">
    <name type="scientific">Acrocarpospora phusangensis</name>
    <dbReference type="NCBI Taxonomy" id="1070424"/>
    <lineage>
        <taxon>Bacteria</taxon>
        <taxon>Bacillati</taxon>
        <taxon>Actinomycetota</taxon>
        <taxon>Actinomycetes</taxon>
        <taxon>Streptosporangiales</taxon>
        <taxon>Streptosporangiaceae</taxon>
        <taxon>Acrocarpospora</taxon>
    </lineage>
</organism>
<dbReference type="Proteomes" id="UP000640052">
    <property type="component" value="Unassembled WGS sequence"/>
</dbReference>
<dbReference type="EMBL" id="BOOA01000025">
    <property type="protein sequence ID" value="GIH25138.1"/>
    <property type="molecule type" value="Genomic_DNA"/>
</dbReference>
<dbReference type="RefSeq" id="WP_204041865.1">
    <property type="nucleotide sequence ID" value="NZ_BOOA01000025.1"/>
</dbReference>
<evidence type="ECO:0000313" key="1">
    <source>
        <dbReference type="EMBL" id="GIH25138.1"/>
    </source>
</evidence>
<dbReference type="AlphaFoldDB" id="A0A919QCX7"/>
<evidence type="ECO:0000313" key="2">
    <source>
        <dbReference type="Proteomes" id="UP000640052"/>
    </source>
</evidence>
<gene>
    <name evidence="1" type="ORF">Aph01nite_34480</name>
</gene>
<proteinExistence type="predicted"/>
<name>A0A919QCX7_9ACTN</name>
<reference evidence="1" key="1">
    <citation type="submission" date="2021-01" db="EMBL/GenBank/DDBJ databases">
        <title>Whole genome shotgun sequence of Acrocarpospora phusangensis NBRC 108782.</title>
        <authorList>
            <person name="Komaki H."/>
            <person name="Tamura T."/>
        </authorList>
    </citation>
    <scope>NUCLEOTIDE SEQUENCE</scope>
    <source>
        <strain evidence="1">NBRC 108782</strain>
    </source>
</reference>